<evidence type="ECO:0000256" key="1">
    <source>
        <dbReference type="ARBA" id="ARBA00022527"/>
    </source>
</evidence>
<dbReference type="GO" id="GO:0005524">
    <property type="term" value="F:ATP binding"/>
    <property type="evidence" value="ECO:0007669"/>
    <property type="project" value="UniProtKB-KW"/>
</dbReference>
<dbReference type="InterPro" id="IPR003594">
    <property type="entry name" value="HATPase_dom"/>
</dbReference>
<name>A0A7W3T5B5_9ACTN</name>
<feature type="domain" description="Histidine kinase/HSP90-like ATPase" evidence="2">
    <location>
        <begin position="49"/>
        <end position="142"/>
    </location>
</feature>
<dbReference type="Gene3D" id="3.30.565.10">
    <property type="entry name" value="Histidine kinase-like ATPase, C-terminal domain"/>
    <property type="match status" value="1"/>
</dbReference>
<dbReference type="PANTHER" id="PTHR35526">
    <property type="entry name" value="ANTI-SIGMA-F FACTOR RSBW-RELATED"/>
    <property type="match status" value="1"/>
</dbReference>
<keyword evidence="1" id="KW-0808">Transferase</keyword>
<evidence type="ECO:0000259" key="2">
    <source>
        <dbReference type="Pfam" id="PF13581"/>
    </source>
</evidence>
<dbReference type="Proteomes" id="UP000530234">
    <property type="component" value="Unassembled WGS sequence"/>
</dbReference>
<keyword evidence="4" id="KW-1185">Reference proteome</keyword>
<proteinExistence type="predicted"/>
<dbReference type="GO" id="GO:0004674">
    <property type="term" value="F:protein serine/threonine kinase activity"/>
    <property type="evidence" value="ECO:0007669"/>
    <property type="project" value="UniProtKB-KW"/>
</dbReference>
<accession>A0A7W3T5B5</accession>
<dbReference type="AlphaFoldDB" id="A0A7W3T5B5"/>
<evidence type="ECO:0000313" key="4">
    <source>
        <dbReference type="Proteomes" id="UP000530234"/>
    </source>
</evidence>
<keyword evidence="1" id="KW-0418">Kinase</keyword>
<dbReference type="CDD" id="cd16936">
    <property type="entry name" value="HATPase_RsbW-like"/>
    <property type="match status" value="1"/>
</dbReference>
<keyword evidence="3" id="KW-0547">Nucleotide-binding</keyword>
<dbReference type="InterPro" id="IPR036890">
    <property type="entry name" value="HATPase_C_sf"/>
</dbReference>
<dbReference type="Pfam" id="PF13581">
    <property type="entry name" value="HATPase_c_2"/>
    <property type="match status" value="1"/>
</dbReference>
<reference evidence="4" key="1">
    <citation type="submission" date="2019-10" db="EMBL/GenBank/DDBJ databases">
        <title>Streptomyces sp. nov., a novel actinobacterium isolated from alkaline environment.</title>
        <authorList>
            <person name="Golinska P."/>
        </authorList>
    </citation>
    <scope>NUCLEOTIDE SEQUENCE [LARGE SCALE GENOMIC DNA]</scope>
    <source>
        <strain evidence="4">DSM 42108</strain>
    </source>
</reference>
<sequence length="155" mass="16265">MDDNITPAGTNRRIARRIGSTARGVCLARSLTVRQLDLWGFPPRTPLSENAALVVSELATNAVVHGGDGIPGGDFHLRLELPGRRGPLRVEVDDVAGDRLPAPGPARSPGEWEESGRGLVLVAAVALGCGVIRRGSGKTVWAELAVVPVPERSPA</sequence>
<evidence type="ECO:0000313" key="3">
    <source>
        <dbReference type="EMBL" id="MBB0231229.1"/>
    </source>
</evidence>
<dbReference type="PANTHER" id="PTHR35526:SF3">
    <property type="entry name" value="ANTI-SIGMA-F FACTOR RSBW"/>
    <property type="match status" value="1"/>
</dbReference>
<dbReference type="EMBL" id="VKHS01000462">
    <property type="protein sequence ID" value="MBB0231229.1"/>
    <property type="molecule type" value="Genomic_DNA"/>
</dbReference>
<dbReference type="InterPro" id="IPR050267">
    <property type="entry name" value="Anti-sigma-factor_SerPK"/>
</dbReference>
<keyword evidence="3" id="KW-0067">ATP-binding</keyword>
<protein>
    <submittedName>
        <fullName evidence="3">ATP-binding protein</fullName>
    </submittedName>
</protein>
<keyword evidence="1" id="KW-0723">Serine/threonine-protein kinase</keyword>
<comment type="caution">
    <text evidence="3">The sequence shown here is derived from an EMBL/GenBank/DDBJ whole genome shotgun (WGS) entry which is preliminary data.</text>
</comment>
<organism evidence="3 4">
    <name type="scientific">Streptomyces calidiresistens</name>
    <dbReference type="NCBI Taxonomy" id="1485586"/>
    <lineage>
        <taxon>Bacteria</taxon>
        <taxon>Bacillati</taxon>
        <taxon>Actinomycetota</taxon>
        <taxon>Actinomycetes</taxon>
        <taxon>Kitasatosporales</taxon>
        <taxon>Streptomycetaceae</taxon>
        <taxon>Streptomyces</taxon>
    </lineage>
</organism>
<gene>
    <name evidence="3" type="ORF">FOE67_17375</name>
</gene>